<dbReference type="EMBL" id="AXCM01000074">
    <property type="status" value="NOT_ANNOTATED_CDS"/>
    <property type="molecule type" value="Genomic_DNA"/>
</dbReference>
<accession>A0A182MHQ9</accession>
<organism evidence="1 2">
    <name type="scientific">Anopheles culicifacies</name>
    <dbReference type="NCBI Taxonomy" id="139723"/>
    <lineage>
        <taxon>Eukaryota</taxon>
        <taxon>Metazoa</taxon>
        <taxon>Ecdysozoa</taxon>
        <taxon>Arthropoda</taxon>
        <taxon>Hexapoda</taxon>
        <taxon>Insecta</taxon>
        <taxon>Pterygota</taxon>
        <taxon>Neoptera</taxon>
        <taxon>Endopterygota</taxon>
        <taxon>Diptera</taxon>
        <taxon>Nematocera</taxon>
        <taxon>Culicoidea</taxon>
        <taxon>Culicidae</taxon>
        <taxon>Anophelinae</taxon>
        <taxon>Anopheles</taxon>
        <taxon>culicifacies species complex</taxon>
    </lineage>
</organism>
<dbReference type="Proteomes" id="UP000075883">
    <property type="component" value="Unassembled WGS sequence"/>
</dbReference>
<reference evidence="1" key="2">
    <citation type="submission" date="2020-05" db="UniProtKB">
        <authorList>
            <consortium name="EnsemblMetazoa"/>
        </authorList>
    </citation>
    <scope>IDENTIFICATION</scope>
    <source>
        <strain evidence="1">A-37</strain>
    </source>
</reference>
<dbReference type="EnsemblMetazoa" id="ACUA018555-RA">
    <property type="protein sequence ID" value="ACUA018555-PA"/>
    <property type="gene ID" value="ACUA018555"/>
</dbReference>
<proteinExistence type="predicted"/>
<dbReference type="STRING" id="139723.A0A182MHQ9"/>
<sequence length="112" mass="12998">MNETTINFVQLTNSSALADRVERFLVGNRRPVDLASFYGKAGVPILNRYGNETVSSGKLHIRFQMLRQHQPKIINDGYFKSTRKTKNITLKELIKSYSTARERLEEFIDLKY</sequence>
<dbReference type="AlphaFoldDB" id="A0A182MHQ9"/>
<protein>
    <submittedName>
        <fullName evidence="1">Uncharacterized protein</fullName>
    </submittedName>
</protein>
<evidence type="ECO:0000313" key="1">
    <source>
        <dbReference type="EnsemblMetazoa" id="ACUA018555-PA"/>
    </source>
</evidence>
<dbReference type="VEuPathDB" id="VectorBase:ACUA018555"/>
<name>A0A182MHQ9_9DIPT</name>
<keyword evidence="2" id="KW-1185">Reference proteome</keyword>
<reference evidence="2" key="1">
    <citation type="submission" date="2013-09" db="EMBL/GenBank/DDBJ databases">
        <title>The Genome Sequence of Anopheles culicifacies species A.</title>
        <authorList>
            <consortium name="The Broad Institute Genomics Platform"/>
            <person name="Neafsey D.E."/>
            <person name="Besansky N."/>
            <person name="Howell P."/>
            <person name="Walton C."/>
            <person name="Young S.K."/>
            <person name="Zeng Q."/>
            <person name="Gargeya S."/>
            <person name="Fitzgerald M."/>
            <person name="Haas B."/>
            <person name="Abouelleil A."/>
            <person name="Allen A.W."/>
            <person name="Alvarado L."/>
            <person name="Arachchi H.M."/>
            <person name="Berlin A.M."/>
            <person name="Chapman S.B."/>
            <person name="Gainer-Dewar J."/>
            <person name="Goldberg J."/>
            <person name="Griggs A."/>
            <person name="Gujja S."/>
            <person name="Hansen M."/>
            <person name="Howarth C."/>
            <person name="Imamovic A."/>
            <person name="Ireland A."/>
            <person name="Larimer J."/>
            <person name="McCowan C."/>
            <person name="Murphy C."/>
            <person name="Pearson M."/>
            <person name="Poon T.W."/>
            <person name="Priest M."/>
            <person name="Roberts A."/>
            <person name="Saif S."/>
            <person name="Shea T."/>
            <person name="Sisk P."/>
            <person name="Sykes S."/>
            <person name="Wortman J."/>
            <person name="Nusbaum C."/>
            <person name="Birren B."/>
        </authorList>
    </citation>
    <scope>NUCLEOTIDE SEQUENCE [LARGE SCALE GENOMIC DNA]</scope>
    <source>
        <strain evidence="2">A-37</strain>
    </source>
</reference>
<evidence type="ECO:0000313" key="2">
    <source>
        <dbReference type="Proteomes" id="UP000075883"/>
    </source>
</evidence>